<evidence type="ECO:0000256" key="3">
    <source>
        <dbReference type="SAM" id="MobiDB-lite"/>
    </source>
</evidence>
<accession>A0A6A6PWL6</accession>
<organism evidence="4 5">
    <name type="scientific">Neohortaea acidophila</name>
    <dbReference type="NCBI Taxonomy" id="245834"/>
    <lineage>
        <taxon>Eukaryota</taxon>
        <taxon>Fungi</taxon>
        <taxon>Dikarya</taxon>
        <taxon>Ascomycota</taxon>
        <taxon>Pezizomycotina</taxon>
        <taxon>Dothideomycetes</taxon>
        <taxon>Dothideomycetidae</taxon>
        <taxon>Mycosphaerellales</taxon>
        <taxon>Teratosphaeriaceae</taxon>
        <taxon>Neohortaea</taxon>
    </lineage>
</organism>
<evidence type="ECO:0008006" key="6">
    <source>
        <dbReference type="Google" id="ProtNLM"/>
    </source>
</evidence>
<dbReference type="PANTHER" id="PTHR11875">
    <property type="entry name" value="TESTIS-SPECIFIC Y-ENCODED PROTEIN"/>
    <property type="match status" value="1"/>
</dbReference>
<protein>
    <recommendedName>
        <fullName evidence="6">Nucleosome assembly protein</fullName>
    </recommendedName>
</protein>
<dbReference type="OrthoDB" id="19419at2759"/>
<evidence type="ECO:0000313" key="5">
    <source>
        <dbReference type="Proteomes" id="UP000799767"/>
    </source>
</evidence>
<feature type="compositionally biased region" description="Acidic residues" evidence="3">
    <location>
        <begin position="278"/>
        <end position="299"/>
    </location>
</feature>
<dbReference type="Pfam" id="PF00956">
    <property type="entry name" value="NAP"/>
    <property type="match status" value="1"/>
</dbReference>
<dbReference type="GO" id="GO:0006334">
    <property type="term" value="P:nucleosome assembly"/>
    <property type="evidence" value="ECO:0007669"/>
    <property type="project" value="InterPro"/>
</dbReference>
<name>A0A6A6PWL6_9PEZI</name>
<sequence>MAEEANPISYEDLDAIEDEFQDIDTQILRTQYELSADVYAKRAQAVARIPHFWPLVLEQAPPEIDQYILPQDSRIFGESLINLEVRRPELGGNKGLGDPRSLAFKFEFRPNDDFEDAVLEKTFWYRRARDGWTGLVSEPVKINWKSGKDITQGLTDMAKALFDARRKAGNMTATDLPEYTALRNKVESWDALNTSFFTWFGSVSGRRYVTEEESIKANEDHAALKARRAAGETVEFPEETDSDDDEAAEVHQGGDELAISIAEDLWPNATRFFTQAQEIEEMSDADFEEDEDEDDEDEAVDIRALVRDKSGSSRAARHADEPPNKKLKR</sequence>
<dbReference type="Gene3D" id="3.30.1120.90">
    <property type="entry name" value="Nucleosome assembly protein"/>
    <property type="match status" value="1"/>
</dbReference>
<dbReference type="InterPro" id="IPR002164">
    <property type="entry name" value="NAP_family"/>
</dbReference>
<dbReference type="RefSeq" id="XP_033590257.1">
    <property type="nucleotide sequence ID" value="XM_033737184.1"/>
</dbReference>
<dbReference type="Proteomes" id="UP000799767">
    <property type="component" value="Unassembled WGS sequence"/>
</dbReference>
<dbReference type="GeneID" id="54478186"/>
<comment type="similarity">
    <text evidence="1 2">Belongs to the nucleosome assembly protein (NAP) family.</text>
</comment>
<proteinExistence type="inferred from homology"/>
<dbReference type="AlphaFoldDB" id="A0A6A6PWL6"/>
<evidence type="ECO:0000256" key="1">
    <source>
        <dbReference type="ARBA" id="ARBA00009947"/>
    </source>
</evidence>
<feature type="compositionally biased region" description="Basic and acidic residues" evidence="3">
    <location>
        <begin position="300"/>
        <end position="329"/>
    </location>
</feature>
<dbReference type="SUPFAM" id="SSF143113">
    <property type="entry name" value="NAP-like"/>
    <property type="match status" value="1"/>
</dbReference>
<dbReference type="EMBL" id="MU001635">
    <property type="protein sequence ID" value="KAF2483687.1"/>
    <property type="molecule type" value="Genomic_DNA"/>
</dbReference>
<keyword evidence="5" id="KW-1185">Reference proteome</keyword>
<dbReference type="GO" id="GO:0005634">
    <property type="term" value="C:nucleus"/>
    <property type="evidence" value="ECO:0007669"/>
    <property type="project" value="InterPro"/>
</dbReference>
<feature type="region of interest" description="Disordered" evidence="3">
    <location>
        <begin position="274"/>
        <end position="329"/>
    </location>
</feature>
<evidence type="ECO:0000256" key="2">
    <source>
        <dbReference type="RuleBase" id="RU003876"/>
    </source>
</evidence>
<gene>
    <name evidence="4" type="ORF">BDY17DRAFT_324401</name>
</gene>
<reference evidence="4" key="1">
    <citation type="journal article" date="2020" name="Stud. Mycol.">
        <title>101 Dothideomycetes genomes: a test case for predicting lifestyles and emergence of pathogens.</title>
        <authorList>
            <person name="Haridas S."/>
            <person name="Albert R."/>
            <person name="Binder M."/>
            <person name="Bloem J."/>
            <person name="Labutti K."/>
            <person name="Salamov A."/>
            <person name="Andreopoulos B."/>
            <person name="Baker S."/>
            <person name="Barry K."/>
            <person name="Bills G."/>
            <person name="Bluhm B."/>
            <person name="Cannon C."/>
            <person name="Castanera R."/>
            <person name="Culley D."/>
            <person name="Daum C."/>
            <person name="Ezra D."/>
            <person name="Gonzalez J."/>
            <person name="Henrissat B."/>
            <person name="Kuo A."/>
            <person name="Liang C."/>
            <person name="Lipzen A."/>
            <person name="Lutzoni F."/>
            <person name="Magnuson J."/>
            <person name="Mondo S."/>
            <person name="Nolan M."/>
            <person name="Ohm R."/>
            <person name="Pangilinan J."/>
            <person name="Park H.-J."/>
            <person name="Ramirez L."/>
            <person name="Alfaro M."/>
            <person name="Sun H."/>
            <person name="Tritt A."/>
            <person name="Yoshinaga Y."/>
            <person name="Zwiers L.-H."/>
            <person name="Turgeon B."/>
            <person name="Goodwin S."/>
            <person name="Spatafora J."/>
            <person name="Crous P."/>
            <person name="Grigoriev I."/>
        </authorList>
    </citation>
    <scope>NUCLEOTIDE SEQUENCE</scope>
    <source>
        <strain evidence="4">CBS 113389</strain>
    </source>
</reference>
<evidence type="ECO:0000313" key="4">
    <source>
        <dbReference type="EMBL" id="KAF2483687.1"/>
    </source>
</evidence>
<dbReference type="InterPro" id="IPR037231">
    <property type="entry name" value="NAP-like_sf"/>
</dbReference>